<comment type="caution">
    <text evidence="2">The sequence shown here is derived from an EMBL/GenBank/DDBJ whole genome shotgun (WGS) entry which is preliminary data.</text>
</comment>
<evidence type="ECO:0008006" key="3">
    <source>
        <dbReference type="Google" id="ProtNLM"/>
    </source>
</evidence>
<organism evidence="2">
    <name type="scientific">marine sediment metagenome</name>
    <dbReference type="NCBI Taxonomy" id="412755"/>
    <lineage>
        <taxon>unclassified sequences</taxon>
        <taxon>metagenomes</taxon>
        <taxon>ecological metagenomes</taxon>
    </lineage>
</organism>
<dbReference type="EMBL" id="BARS01050075">
    <property type="protein sequence ID" value="GAG44974.1"/>
    <property type="molecule type" value="Genomic_DNA"/>
</dbReference>
<dbReference type="AlphaFoldDB" id="X0XP94"/>
<name>X0XP94_9ZZZZ</name>
<evidence type="ECO:0000256" key="1">
    <source>
        <dbReference type="SAM" id="MobiDB-lite"/>
    </source>
</evidence>
<protein>
    <recommendedName>
        <fullName evidence="3">CpsD/CapB family tyrosine-protein kinase</fullName>
    </recommendedName>
</protein>
<accession>X0XP94</accession>
<sequence length="75" mass="8482">DGIIMVIRAGSMPREAVKNAVDRFGTVGTYVLGAILNGIDMGSNGYYYYYDYGEERENKKKAKRERKSKSSYEEA</sequence>
<feature type="non-terminal residue" evidence="2">
    <location>
        <position position="1"/>
    </location>
</feature>
<dbReference type="InterPro" id="IPR027417">
    <property type="entry name" value="P-loop_NTPase"/>
</dbReference>
<dbReference type="Gene3D" id="3.40.50.300">
    <property type="entry name" value="P-loop containing nucleotide triphosphate hydrolases"/>
    <property type="match status" value="1"/>
</dbReference>
<feature type="region of interest" description="Disordered" evidence="1">
    <location>
        <begin position="56"/>
        <end position="75"/>
    </location>
</feature>
<proteinExistence type="predicted"/>
<evidence type="ECO:0000313" key="2">
    <source>
        <dbReference type="EMBL" id="GAG44974.1"/>
    </source>
</evidence>
<reference evidence="2" key="1">
    <citation type="journal article" date="2014" name="Front. Microbiol.">
        <title>High frequency of phylogenetically diverse reductive dehalogenase-homologous genes in deep subseafloor sedimentary metagenomes.</title>
        <authorList>
            <person name="Kawai M."/>
            <person name="Futagami T."/>
            <person name="Toyoda A."/>
            <person name="Takaki Y."/>
            <person name="Nishi S."/>
            <person name="Hori S."/>
            <person name="Arai W."/>
            <person name="Tsubouchi T."/>
            <person name="Morono Y."/>
            <person name="Uchiyama I."/>
            <person name="Ito T."/>
            <person name="Fujiyama A."/>
            <person name="Inagaki F."/>
            <person name="Takami H."/>
        </authorList>
    </citation>
    <scope>NUCLEOTIDE SEQUENCE</scope>
    <source>
        <strain evidence="2">Expedition CK06-06</strain>
    </source>
</reference>
<gene>
    <name evidence="2" type="ORF">S01H1_74819</name>
</gene>